<protein>
    <recommendedName>
        <fullName evidence="1">N-acetyltransferase domain-containing protein</fullName>
    </recommendedName>
</protein>
<evidence type="ECO:0000313" key="3">
    <source>
        <dbReference type="Proteomes" id="UP001283361"/>
    </source>
</evidence>
<comment type="caution">
    <text evidence="2">The sequence shown here is derived from an EMBL/GenBank/DDBJ whole genome shotgun (WGS) entry which is preliminary data.</text>
</comment>
<organism evidence="2 3">
    <name type="scientific">Elysia crispata</name>
    <name type="common">lettuce slug</name>
    <dbReference type="NCBI Taxonomy" id="231223"/>
    <lineage>
        <taxon>Eukaryota</taxon>
        <taxon>Metazoa</taxon>
        <taxon>Spiralia</taxon>
        <taxon>Lophotrochozoa</taxon>
        <taxon>Mollusca</taxon>
        <taxon>Gastropoda</taxon>
        <taxon>Heterobranchia</taxon>
        <taxon>Euthyneura</taxon>
        <taxon>Panpulmonata</taxon>
        <taxon>Sacoglossa</taxon>
        <taxon>Placobranchoidea</taxon>
        <taxon>Plakobranchidae</taxon>
        <taxon>Elysia</taxon>
    </lineage>
</organism>
<dbReference type="Proteomes" id="UP001283361">
    <property type="component" value="Unassembled WGS sequence"/>
</dbReference>
<dbReference type="SUPFAM" id="SSF55729">
    <property type="entry name" value="Acyl-CoA N-acyltransferases (Nat)"/>
    <property type="match status" value="1"/>
</dbReference>
<dbReference type="Pfam" id="PF00583">
    <property type="entry name" value="Acetyltransf_1"/>
    <property type="match status" value="1"/>
</dbReference>
<proteinExistence type="predicted"/>
<dbReference type="CDD" id="cd04301">
    <property type="entry name" value="NAT_SF"/>
    <property type="match status" value="1"/>
</dbReference>
<dbReference type="InterPro" id="IPR016181">
    <property type="entry name" value="Acyl_CoA_acyltransferase"/>
</dbReference>
<dbReference type="PROSITE" id="PS51186">
    <property type="entry name" value="GNAT"/>
    <property type="match status" value="1"/>
</dbReference>
<dbReference type="AlphaFoldDB" id="A0AAE1AL07"/>
<dbReference type="PANTHER" id="PTHR47403:SF6">
    <property type="entry name" value="N-ACETYLTRANSFERASE DOMAIN-CONTAINING PROTEIN"/>
    <property type="match status" value="1"/>
</dbReference>
<sequence>MQTMMWTQNLVRFGAMGSKIVPVSRSLQNSRLRSGISRSIGRLGEKQRSALSMLNRNLRSQKAMSAKFSTDNMSTGSGQILPGLSSTQSKTFSTEMLREPPALGHHNYGPREVAVNDQVQIRRAELSDYDCVVRLADIDGGQDYLFALYKDFVADKDTYPLVATLDGKVVGFYMVTLFDGGRSVMRRAARVSEQHRGRGIYLRLEQELENYVRANCPRALSVGICKNDKDDAFTARFLAQGFQQVYRREGTQMIYRSSRVKLFPSKPGSSDRNMIQTRNITANELKLLFRSDKATEKLFPHGRLLNFYLNYRPLEENVRHLICDRGGAFVSLDLDTSDSDAASENSLESDALSISGYKQSSPYRLKDSQSPLPGFLRGYGSLEPLNAESVDKVAMVTFYYCYPTAAKPCFFLDAYVRPGLGSVGDHFRAHLRQNLHTLQSFFPGQDAFLPVTFDPSIPKAEVMSSLHHAGIVDEKPEAEKWQILYERRQ</sequence>
<keyword evidence="3" id="KW-1185">Reference proteome</keyword>
<dbReference type="Gene3D" id="3.40.630.30">
    <property type="match status" value="1"/>
</dbReference>
<name>A0AAE1AL07_9GAST</name>
<gene>
    <name evidence="2" type="ORF">RRG08_019128</name>
</gene>
<dbReference type="PANTHER" id="PTHR47403">
    <property type="entry name" value="LOC100145250 PROTEIN"/>
    <property type="match status" value="1"/>
</dbReference>
<evidence type="ECO:0000313" key="2">
    <source>
        <dbReference type="EMBL" id="KAK3789111.1"/>
    </source>
</evidence>
<dbReference type="GO" id="GO:0016747">
    <property type="term" value="F:acyltransferase activity, transferring groups other than amino-acyl groups"/>
    <property type="evidence" value="ECO:0007669"/>
    <property type="project" value="InterPro"/>
</dbReference>
<dbReference type="InterPro" id="IPR000182">
    <property type="entry name" value="GNAT_dom"/>
</dbReference>
<dbReference type="EMBL" id="JAWDGP010001687">
    <property type="protein sequence ID" value="KAK3789111.1"/>
    <property type="molecule type" value="Genomic_DNA"/>
</dbReference>
<accession>A0AAE1AL07</accession>
<feature type="domain" description="N-acetyltransferase" evidence="1">
    <location>
        <begin position="119"/>
        <end position="261"/>
    </location>
</feature>
<reference evidence="2" key="1">
    <citation type="journal article" date="2023" name="G3 (Bethesda)">
        <title>A reference genome for the long-term kleptoplast-retaining sea slug Elysia crispata morphotype clarki.</title>
        <authorList>
            <person name="Eastman K.E."/>
            <person name="Pendleton A.L."/>
            <person name="Shaikh M.A."/>
            <person name="Suttiyut T."/>
            <person name="Ogas R."/>
            <person name="Tomko P."/>
            <person name="Gavelis G."/>
            <person name="Widhalm J.R."/>
            <person name="Wisecaver J.H."/>
        </authorList>
    </citation>
    <scope>NUCLEOTIDE SEQUENCE</scope>
    <source>
        <strain evidence="2">ECLA1</strain>
    </source>
</reference>
<evidence type="ECO:0000259" key="1">
    <source>
        <dbReference type="PROSITE" id="PS51186"/>
    </source>
</evidence>